<evidence type="ECO:0000259" key="1">
    <source>
        <dbReference type="Pfam" id="PF04179"/>
    </source>
</evidence>
<dbReference type="Gene3D" id="3.50.50.60">
    <property type="entry name" value="FAD/NAD(P)-binding domain"/>
    <property type="match status" value="1"/>
</dbReference>
<feature type="domain" description="Rit1 DUSP-like" evidence="1">
    <location>
        <begin position="346"/>
        <end position="454"/>
    </location>
</feature>
<name>A0A8H3EXX0_9LECA</name>
<dbReference type="GO" id="GO:0019988">
    <property type="term" value="P:charged-tRNA amino acid modification"/>
    <property type="evidence" value="ECO:0007669"/>
    <property type="project" value="InterPro"/>
</dbReference>
<dbReference type="Pfam" id="PF13450">
    <property type="entry name" value="NAD_binding_8"/>
    <property type="match status" value="1"/>
</dbReference>
<reference evidence="3" key="1">
    <citation type="submission" date="2021-03" db="EMBL/GenBank/DDBJ databases">
        <authorList>
            <person name="Tagirdzhanova G."/>
        </authorList>
    </citation>
    <scope>NUCLEOTIDE SEQUENCE</scope>
</reference>
<dbReference type="PANTHER" id="PTHR31811">
    <property type="entry name" value="TRNA A64-2'-O-RIBOSYLPHOSPHATE TRANSFERASE"/>
    <property type="match status" value="1"/>
</dbReference>
<dbReference type="Proteomes" id="UP000664169">
    <property type="component" value="Unassembled WGS sequence"/>
</dbReference>
<dbReference type="Pfam" id="PF04179">
    <property type="entry name" value="Init_tRNA_PT"/>
    <property type="match status" value="1"/>
</dbReference>
<dbReference type="AlphaFoldDB" id="A0A8H3EXX0"/>
<keyword evidence="4" id="KW-1185">Reference proteome</keyword>
<dbReference type="SUPFAM" id="SSF51905">
    <property type="entry name" value="FAD/NAD(P)-binding domain"/>
    <property type="match status" value="1"/>
</dbReference>
<proteinExistence type="predicted"/>
<dbReference type="PANTHER" id="PTHR31811:SF0">
    <property type="entry name" value="TRNA A64-2'-O-RIBOSYLPHOSPHATE TRANSFERASE"/>
    <property type="match status" value="1"/>
</dbReference>
<dbReference type="GO" id="GO:0043399">
    <property type="term" value="F:tRNA adenosine(64)-2'-O-ribosylphosphate transferase activity"/>
    <property type="evidence" value="ECO:0007669"/>
    <property type="project" value="InterPro"/>
</dbReference>
<dbReference type="InterPro" id="IPR033421">
    <property type="entry name" value="Rit1_DUSP-like"/>
</dbReference>
<dbReference type="Gene3D" id="1.10.405.20">
    <property type="match status" value="1"/>
</dbReference>
<organism evidence="3 4">
    <name type="scientific">Gomphillus americanus</name>
    <dbReference type="NCBI Taxonomy" id="1940652"/>
    <lineage>
        <taxon>Eukaryota</taxon>
        <taxon>Fungi</taxon>
        <taxon>Dikarya</taxon>
        <taxon>Ascomycota</taxon>
        <taxon>Pezizomycotina</taxon>
        <taxon>Lecanoromycetes</taxon>
        <taxon>OSLEUM clade</taxon>
        <taxon>Ostropomycetidae</taxon>
        <taxon>Ostropales</taxon>
        <taxon>Graphidaceae</taxon>
        <taxon>Gomphilloideae</taxon>
        <taxon>Gomphillus</taxon>
    </lineage>
</organism>
<feature type="domain" description="Rit1 N-terminal" evidence="2">
    <location>
        <begin position="29"/>
        <end position="282"/>
    </location>
</feature>
<evidence type="ECO:0000313" key="3">
    <source>
        <dbReference type="EMBL" id="CAF9912332.1"/>
    </source>
</evidence>
<sequence>MPTPPPLPTSLSELISPFQPSLRQTLTSLKKSRLSIHNRLTSILDDSAFVSRVSEANNLPLVANERCGSWYVPPEQKCGGVYFKSTDGHQGQWQFSLRRLNLGLLQILNEHGGAVIADSTRRGKSMPDALSKTVPIWVAVMNRALFPETISLHGLATPEDVVGRSEHCQVEERLAGFVQDFQGLGLDLAKLRSVLGKPIKVEFVSRQTSVVKMERSAEHHLLICCSSSRHEHGDGDDYVQGAGDDTENWAHGLTVDLFWSHKDLLLGERSEEDLQRLIENLLRETRTDRFGSVTRIHLQDKPTNLFLGSPSGLTDLDRKICDAVIWCEQQIPDGFGSVQLTPILPILDLECRSGKLGGKSLRDKLPIVEVFLERLLEKTSNPHVFIMCSKGKDLSVGVALAVLCRFANESGTLTLERRQGLDKRFIRQQLAYIIQSVPEANPSRATLQSVNTYLMGHRRKKVLVVGAGAAGMSCAEHLSNHPDKFDVTIVDAVNYCGGQAYSIPIDKEKTGASWLNQGVQGGSYIFHHTMTMFARNGFWADPVKLQVSFGKGDQFWTNVYPTKMLEKHSKEVKKFFNMLKIVRTFEIFFALMPIKLLVKLFRFSQEFANVVALPMVALFLGTGNYAPDVPAMMLERLCTSPTYGMWYPPDKNSVASNLPPMIVFPNLSDFYETWRKNLIKKGVTVRLSTEVTMVTKRDKNGVTVKVISRTPASDNHNKNSAWAPDVEGSNADADAQETTEHYDEIVLCVLTDTAKRLLKPSITGMESRILGSAKFANDITVTHQDHEYMKKHYENFYNEQMAVSSINKQDMTDRNAFAKDNFKAMYLIRMYPKDLTKLEMCFDCTNYQAQFPPEVPFENHVFQTIFLNKDRDGHLWTMDEIDESKIIRKDWWHQLCHSFTHYLFVVPWLWLLQGKRHTRYASSWTLVNAHEVACISGISAAVDLGAQYPEDLERDRFAFLAFRIYYLLIYGHWYSRKATKKSKEGEGAQWATGNKWGSVYAGPGVQSETDRLIWRKEVEAGRSLESFDKD</sequence>
<accession>A0A8H3EXX0</accession>
<dbReference type="Pfam" id="PF17184">
    <property type="entry name" value="Rit1_C"/>
    <property type="match status" value="1"/>
</dbReference>
<dbReference type="InterPro" id="IPR007306">
    <property type="entry name" value="Rit1"/>
</dbReference>
<evidence type="ECO:0000259" key="2">
    <source>
        <dbReference type="Pfam" id="PF17184"/>
    </source>
</evidence>
<dbReference type="PRINTS" id="PR00419">
    <property type="entry name" value="ADXRDTASE"/>
</dbReference>
<gene>
    <name evidence="3" type="ORF">GOMPHAMPRED_007630</name>
</gene>
<dbReference type="OrthoDB" id="2019015at2759"/>
<comment type="caution">
    <text evidence="3">The sequence shown here is derived from an EMBL/GenBank/DDBJ whole genome shotgun (WGS) entry which is preliminary data.</text>
</comment>
<evidence type="ECO:0000313" key="4">
    <source>
        <dbReference type="Proteomes" id="UP000664169"/>
    </source>
</evidence>
<dbReference type="EMBL" id="CAJPDQ010000007">
    <property type="protein sequence ID" value="CAF9912332.1"/>
    <property type="molecule type" value="Genomic_DNA"/>
</dbReference>
<dbReference type="InterPro" id="IPR036188">
    <property type="entry name" value="FAD/NAD-bd_sf"/>
</dbReference>
<dbReference type="InterPro" id="IPR033449">
    <property type="entry name" value="Rit1_N"/>
</dbReference>
<protein>
    <submittedName>
        <fullName evidence="3">Uncharacterized protein</fullName>
    </submittedName>
</protein>
<dbReference type="GO" id="GO:0005737">
    <property type="term" value="C:cytoplasm"/>
    <property type="evidence" value="ECO:0007669"/>
    <property type="project" value="TreeGrafter"/>
</dbReference>